<keyword evidence="1" id="KW-0812">Transmembrane</keyword>
<dbReference type="Proteomes" id="UP000028194">
    <property type="component" value="Chromosome"/>
</dbReference>
<dbReference type="AlphaFoldDB" id="A0A075MTG2"/>
<dbReference type="RefSeq" id="WP_148701056.1">
    <property type="nucleotide sequence ID" value="NZ_CP007174.1"/>
</dbReference>
<keyword evidence="1" id="KW-0472">Membrane</keyword>
<dbReference type="KEGG" id="nev:NTE_02440"/>
<reference evidence="2 3" key="1">
    <citation type="journal article" date="2014" name="PLoS ONE">
        <title>Genome Sequence of Candidatus Nitrososphaera evergladensis from Group I.1b Enriched from Everglades Soil Reveals Novel Genomic Features of the Ammonia-Oxidizing Archaea.</title>
        <authorList>
            <person name="Zhalnina K.V."/>
            <person name="Dias R."/>
            <person name="Leonard M.T."/>
            <person name="Dorr de Quadros P."/>
            <person name="Camargo F.A."/>
            <person name="Drew J.C."/>
            <person name="Farmerie W.G."/>
            <person name="Daroub S.H."/>
            <person name="Triplett E.W."/>
        </authorList>
    </citation>
    <scope>NUCLEOTIDE SEQUENCE [LARGE SCALE GENOMIC DNA]</scope>
    <source>
        <strain evidence="2 3">SR1</strain>
    </source>
</reference>
<dbReference type="STRING" id="1459636.NTE_02440"/>
<keyword evidence="3" id="KW-1185">Reference proteome</keyword>
<dbReference type="GeneID" id="41598147"/>
<keyword evidence="1" id="KW-1133">Transmembrane helix</keyword>
<proteinExistence type="predicted"/>
<dbReference type="EMBL" id="CP007174">
    <property type="protein sequence ID" value="AIF84490.1"/>
    <property type="molecule type" value="Genomic_DNA"/>
</dbReference>
<accession>A0A075MTG2</accession>
<evidence type="ECO:0000256" key="1">
    <source>
        <dbReference type="SAM" id="Phobius"/>
    </source>
</evidence>
<organism evidence="2 3">
    <name type="scientific">Candidatus Nitrososphaera evergladensis SR1</name>
    <dbReference type="NCBI Taxonomy" id="1459636"/>
    <lineage>
        <taxon>Archaea</taxon>
        <taxon>Nitrososphaerota</taxon>
        <taxon>Nitrososphaeria</taxon>
        <taxon>Nitrososphaerales</taxon>
        <taxon>Nitrososphaeraceae</taxon>
        <taxon>Nitrososphaera</taxon>
    </lineage>
</organism>
<evidence type="ECO:0000313" key="2">
    <source>
        <dbReference type="EMBL" id="AIF84490.1"/>
    </source>
</evidence>
<feature type="transmembrane region" description="Helical" evidence="1">
    <location>
        <begin position="6"/>
        <end position="25"/>
    </location>
</feature>
<sequence>MVSTTAAIVAGLVAGVALIVAFSVLDANPSFQNKYAKNNKTVEVTIPEARQTNAQSTIILNHR</sequence>
<evidence type="ECO:0000313" key="3">
    <source>
        <dbReference type="Proteomes" id="UP000028194"/>
    </source>
</evidence>
<dbReference type="HOGENOM" id="CLU_2874904_0_0_2"/>
<gene>
    <name evidence="2" type="ORF">NTE_02440</name>
</gene>
<name>A0A075MTG2_9ARCH</name>
<protein>
    <submittedName>
        <fullName evidence="2">Uncharacterized protein</fullName>
    </submittedName>
</protein>